<keyword evidence="2" id="KW-1185">Reference proteome</keyword>
<dbReference type="RefSeq" id="WP_187482903.1">
    <property type="nucleotide sequence ID" value="NZ_CP060695.1"/>
</dbReference>
<organism evidence="1 2">
    <name type="scientific">Polaribacter pectinis</name>
    <dbReference type="NCBI Taxonomy" id="2738844"/>
    <lineage>
        <taxon>Bacteria</taxon>
        <taxon>Pseudomonadati</taxon>
        <taxon>Bacteroidota</taxon>
        <taxon>Flavobacteriia</taxon>
        <taxon>Flavobacteriales</taxon>
        <taxon>Flavobacteriaceae</taxon>
    </lineage>
</organism>
<dbReference type="PROSITE" id="PS51257">
    <property type="entry name" value="PROKAR_LIPOPROTEIN"/>
    <property type="match status" value="1"/>
</dbReference>
<protein>
    <submittedName>
        <fullName evidence="1">Uncharacterized protein</fullName>
    </submittedName>
</protein>
<evidence type="ECO:0000313" key="1">
    <source>
        <dbReference type="EMBL" id="QNM86012.1"/>
    </source>
</evidence>
<evidence type="ECO:0000313" key="2">
    <source>
        <dbReference type="Proteomes" id="UP000515808"/>
    </source>
</evidence>
<reference evidence="1 2" key="1">
    <citation type="submission" date="2020-08" db="EMBL/GenBank/DDBJ databases">
        <title>Polaribacter sp. L12M9 isolated from gut of the Korean scallop.</title>
        <authorList>
            <person name="Jeong Y.S."/>
        </authorList>
    </citation>
    <scope>NUCLEOTIDE SEQUENCE [LARGE SCALE GENOMIC DNA]</scope>
    <source>
        <strain evidence="1 2">L12M9</strain>
    </source>
</reference>
<sequence length="246" mass="28933">MNKTLFLIQVILFLSCNNQNKNKVPKEIISKHKIQKTETSKVTTKFKIVFDSKQVSNYKVKKSETEFIKIMFKKISEYSYSELQNLTKYRRLTLSIIVPSDISKSSLENTMKSIVYDTTKQNEDIDEIIIFAYDNKNDIDNGFTFGKLLWTQKGEQGNITPYIVWENIRDNYDFNISIKNKVGNINKTNLPTKRELEIYSEIVNENGQYNGKSEEQIRKIIMKKYKINSNNEYDSIYLKVGVYKIF</sequence>
<gene>
    <name evidence="1" type="ORF">H9W90_02540</name>
</gene>
<dbReference type="EMBL" id="CP060695">
    <property type="protein sequence ID" value="QNM86012.1"/>
    <property type="molecule type" value="Genomic_DNA"/>
</dbReference>
<proteinExistence type="predicted"/>
<dbReference type="KEGG" id="ppec:H9W90_02540"/>
<dbReference type="Proteomes" id="UP000515808">
    <property type="component" value="Chromosome"/>
</dbReference>
<accession>A0A7G9LBL3</accession>
<name>A0A7G9LBL3_9FLAO</name>
<dbReference type="AlphaFoldDB" id="A0A7G9LBL3"/>